<name>A0AA40KGU3_9HYME</name>
<evidence type="ECO:0000259" key="3">
    <source>
        <dbReference type="Pfam" id="PF15950"/>
    </source>
</evidence>
<feature type="compositionally biased region" description="Basic residues" evidence="1">
    <location>
        <begin position="212"/>
        <end position="221"/>
    </location>
</feature>
<accession>A0AA40KGU3</accession>
<keyword evidence="2" id="KW-0732">Signal</keyword>
<dbReference type="Pfam" id="PF15950">
    <property type="entry name" value="DUF4758"/>
    <property type="match status" value="1"/>
</dbReference>
<proteinExistence type="predicted"/>
<dbReference type="Proteomes" id="UP001177670">
    <property type="component" value="Unassembled WGS sequence"/>
</dbReference>
<keyword evidence="5" id="KW-1185">Reference proteome</keyword>
<feature type="region of interest" description="Disordered" evidence="1">
    <location>
        <begin position="210"/>
        <end position="231"/>
    </location>
</feature>
<dbReference type="PANTHER" id="PTHR39072">
    <property type="entry name" value="RE48511P"/>
    <property type="match status" value="1"/>
</dbReference>
<dbReference type="AlphaFoldDB" id="A0AA40KGU3"/>
<evidence type="ECO:0000256" key="1">
    <source>
        <dbReference type="SAM" id="MobiDB-lite"/>
    </source>
</evidence>
<dbReference type="InterPro" id="IPR031866">
    <property type="entry name" value="DUF4758"/>
</dbReference>
<feature type="region of interest" description="Disordered" evidence="1">
    <location>
        <begin position="94"/>
        <end position="119"/>
    </location>
</feature>
<dbReference type="EMBL" id="JAHYIQ010000035">
    <property type="protein sequence ID" value="KAK1119709.1"/>
    <property type="molecule type" value="Genomic_DNA"/>
</dbReference>
<feature type="domain" description="DUF4758" evidence="3">
    <location>
        <begin position="158"/>
        <end position="270"/>
    </location>
</feature>
<feature type="region of interest" description="Disordered" evidence="1">
    <location>
        <begin position="296"/>
        <end position="320"/>
    </location>
</feature>
<feature type="chain" id="PRO_5041342052" description="DUF4758 domain-containing protein" evidence="2">
    <location>
        <begin position="20"/>
        <end position="333"/>
    </location>
</feature>
<reference evidence="4" key="1">
    <citation type="submission" date="2021-10" db="EMBL/GenBank/DDBJ databases">
        <title>Melipona bicolor Genome sequencing and assembly.</title>
        <authorList>
            <person name="Araujo N.S."/>
            <person name="Arias M.C."/>
        </authorList>
    </citation>
    <scope>NUCLEOTIDE SEQUENCE</scope>
    <source>
        <strain evidence="4">USP_2M_L1-L4_2017</strain>
        <tissue evidence="4">Whole body</tissue>
    </source>
</reference>
<protein>
    <recommendedName>
        <fullName evidence="3">DUF4758 domain-containing protein</fullName>
    </recommendedName>
</protein>
<comment type="caution">
    <text evidence="4">The sequence shown here is derived from an EMBL/GenBank/DDBJ whole genome shotgun (WGS) entry which is preliminary data.</text>
</comment>
<organism evidence="4 5">
    <name type="scientific">Melipona bicolor</name>
    <dbReference type="NCBI Taxonomy" id="60889"/>
    <lineage>
        <taxon>Eukaryota</taxon>
        <taxon>Metazoa</taxon>
        <taxon>Ecdysozoa</taxon>
        <taxon>Arthropoda</taxon>
        <taxon>Hexapoda</taxon>
        <taxon>Insecta</taxon>
        <taxon>Pterygota</taxon>
        <taxon>Neoptera</taxon>
        <taxon>Endopterygota</taxon>
        <taxon>Hymenoptera</taxon>
        <taxon>Apocrita</taxon>
        <taxon>Aculeata</taxon>
        <taxon>Apoidea</taxon>
        <taxon>Anthophila</taxon>
        <taxon>Apidae</taxon>
        <taxon>Melipona</taxon>
    </lineage>
</organism>
<gene>
    <name evidence="4" type="ORF">K0M31_013127</name>
</gene>
<sequence length="333" mass="36296">MMPPKYLIIAISLIYVTECATQVYKSQSVETAVVIKPPAIVNDDFITQTVYGFLDFTTTIGNTVMVFSPQSAPADGEKEKKNVVSIIQTKPSETKEKAASAIQPSKTFKTSSEEETKKQAKGAKVVVNSVIEQNVINSEDNGLRTAKNQEPKTQTQVMTKTPVISSQIQVKSKDETPVVKNNLAEPEYDFLSKQPAEVVDETYKLINLRPSSKAHGKPRPTGRREKENPTGLVTKLGGTIVKDGLTTVHETSVIGTYINGKYAQVLQSSSRILSGTPPIPEGKIHPSSTQRILKTIGPQQGKLKPQLEPTPTNQKEEPSLPLEVLFSASPGKI</sequence>
<evidence type="ECO:0000313" key="5">
    <source>
        <dbReference type="Proteomes" id="UP001177670"/>
    </source>
</evidence>
<evidence type="ECO:0000256" key="2">
    <source>
        <dbReference type="SAM" id="SignalP"/>
    </source>
</evidence>
<dbReference type="PANTHER" id="PTHR39072:SF3">
    <property type="entry name" value="RE48511P"/>
    <property type="match status" value="1"/>
</dbReference>
<feature type="signal peptide" evidence="2">
    <location>
        <begin position="1"/>
        <end position="19"/>
    </location>
</feature>
<evidence type="ECO:0000313" key="4">
    <source>
        <dbReference type="EMBL" id="KAK1119709.1"/>
    </source>
</evidence>